<keyword evidence="2" id="KW-0732">Signal</keyword>
<dbReference type="EMBL" id="JBHTKN010000004">
    <property type="protein sequence ID" value="MFD1042364.1"/>
    <property type="molecule type" value="Genomic_DNA"/>
</dbReference>
<evidence type="ECO:0000313" key="3">
    <source>
        <dbReference type="EMBL" id="MFD1042364.1"/>
    </source>
</evidence>
<reference evidence="4" key="1">
    <citation type="journal article" date="2019" name="Int. J. Syst. Evol. Microbiol.">
        <title>The Global Catalogue of Microorganisms (GCM) 10K type strain sequencing project: providing services to taxonomists for standard genome sequencing and annotation.</title>
        <authorList>
            <consortium name="The Broad Institute Genomics Platform"/>
            <consortium name="The Broad Institute Genome Sequencing Center for Infectious Disease"/>
            <person name="Wu L."/>
            <person name="Ma J."/>
        </authorList>
    </citation>
    <scope>NUCLEOTIDE SEQUENCE [LARGE SCALE GENOMIC DNA]</scope>
    <source>
        <strain evidence="4">CCUG 55854</strain>
    </source>
</reference>
<sequence length="246" mass="25892">MLRPLAALLACLLHASPVAAQPVTIYRCTDAAGVLTVQNKPCPAGSTQREQQMQGVPSSLSGADAPPASATAPTAPPPANAPQPDDTPIFLSAPAQAAPPQAGAGREFVTTSTGPEPRILDSANLPRTPAADTAPPDPDRPPPPPLFRCATYDNDSYLSEEQEVPPRCLPLRTVGLDGNPAAGAGRACEVVRDQCSRVPDGAACDAWRRYAREAETRWRFAHPDNVEKRQAEYDRLAKIVSTSCGG</sequence>
<organism evidence="3 4">
    <name type="scientific">Pseudoxanthomonas kaohsiungensis</name>
    <dbReference type="NCBI Taxonomy" id="283923"/>
    <lineage>
        <taxon>Bacteria</taxon>
        <taxon>Pseudomonadati</taxon>
        <taxon>Pseudomonadota</taxon>
        <taxon>Gammaproteobacteria</taxon>
        <taxon>Lysobacterales</taxon>
        <taxon>Lysobacteraceae</taxon>
        <taxon>Pseudoxanthomonas</taxon>
    </lineage>
</organism>
<evidence type="ECO:0000256" key="1">
    <source>
        <dbReference type="SAM" id="MobiDB-lite"/>
    </source>
</evidence>
<proteinExistence type="predicted"/>
<evidence type="ECO:0000313" key="4">
    <source>
        <dbReference type="Proteomes" id="UP001597033"/>
    </source>
</evidence>
<gene>
    <name evidence="3" type="ORF">ACFQ2N_08380</name>
</gene>
<feature type="compositionally biased region" description="Polar residues" evidence="1">
    <location>
        <begin position="45"/>
        <end position="61"/>
    </location>
</feature>
<feature type="signal peptide" evidence="2">
    <location>
        <begin position="1"/>
        <end position="20"/>
    </location>
</feature>
<name>A0ABW3LYG0_9GAMM</name>
<accession>A0ABW3LYG0</accession>
<feature type="compositionally biased region" description="Low complexity" evidence="1">
    <location>
        <begin position="63"/>
        <end position="73"/>
    </location>
</feature>
<comment type="caution">
    <text evidence="3">The sequence shown here is derived from an EMBL/GenBank/DDBJ whole genome shotgun (WGS) entry which is preliminary data.</text>
</comment>
<feature type="chain" id="PRO_5046912017" evidence="2">
    <location>
        <begin position="21"/>
        <end position="246"/>
    </location>
</feature>
<feature type="region of interest" description="Disordered" evidence="1">
    <location>
        <begin position="43"/>
        <end position="146"/>
    </location>
</feature>
<evidence type="ECO:0000256" key="2">
    <source>
        <dbReference type="SAM" id="SignalP"/>
    </source>
</evidence>
<dbReference type="Proteomes" id="UP001597033">
    <property type="component" value="Unassembled WGS sequence"/>
</dbReference>
<feature type="compositionally biased region" description="Low complexity" evidence="1">
    <location>
        <begin position="82"/>
        <end position="105"/>
    </location>
</feature>
<dbReference type="RefSeq" id="WP_238394332.1">
    <property type="nucleotide sequence ID" value="NZ_JBHTKN010000004.1"/>
</dbReference>
<keyword evidence="4" id="KW-1185">Reference proteome</keyword>
<protein>
    <submittedName>
        <fullName evidence="3">DUF4124 domain-containing protein</fullName>
    </submittedName>
</protein>